<dbReference type="InterPro" id="IPR014710">
    <property type="entry name" value="RmlC-like_jellyroll"/>
</dbReference>
<keyword evidence="4" id="KW-1185">Reference proteome</keyword>
<reference evidence="3 4" key="1">
    <citation type="journal article" date="2019" name="Int. J. Syst. Evol. Microbiol.">
        <title>The Global Catalogue of Microorganisms (GCM) 10K type strain sequencing project: providing services to taxonomists for standard genome sequencing and annotation.</title>
        <authorList>
            <consortium name="The Broad Institute Genomics Platform"/>
            <consortium name="The Broad Institute Genome Sequencing Center for Infectious Disease"/>
            <person name="Wu L."/>
            <person name="Ma J."/>
        </authorList>
    </citation>
    <scope>NUCLEOTIDE SEQUENCE [LARGE SCALE GENOMIC DNA]</scope>
    <source>
        <strain evidence="3 4">CGMCC 1.12563</strain>
    </source>
</reference>
<dbReference type="Gene3D" id="2.60.120.10">
    <property type="entry name" value="Jelly Rolls"/>
    <property type="match status" value="1"/>
</dbReference>
<evidence type="ECO:0000313" key="4">
    <source>
        <dbReference type="Proteomes" id="UP001597187"/>
    </source>
</evidence>
<dbReference type="AlphaFoldDB" id="A0ABD6AS57"/>
<evidence type="ECO:0000313" key="3">
    <source>
        <dbReference type="EMBL" id="MFD1512103.1"/>
    </source>
</evidence>
<evidence type="ECO:0000256" key="1">
    <source>
        <dbReference type="SAM" id="MobiDB-lite"/>
    </source>
</evidence>
<dbReference type="EMBL" id="JBHUDC010000002">
    <property type="protein sequence ID" value="MFD1512103.1"/>
    <property type="molecule type" value="Genomic_DNA"/>
</dbReference>
<dbReference type="Pfam" id="PF07883">
    <property type="entry name" value="Cupin_2"/>
    <property type="match status" value="1"/>
</dbReference>
<dbReference type="SUPFAM" id="SSF51182">
    <property type="entry name" value="RmlC-like cupins"/>
    <property type="match status" value="1"/>
</dbReference>
<dbReference type="InterPro" id="IPR011051">
    <property type="entry name" value="RmlC_Cupin_sf"/>
</dbReference>
<accession>A0ABD6AS57</accession>
<gene>
    <name evidence="3" type="ORF">ACFSBT_02255</name>
</gene>
<proteinExistence type="predicted"/>
<comment type="caution">
    <text evidence="3">The sequence shown here is derived from an EMBL/GenBank/DDBJ whole genome shotgun (WGS) entry which is preliminary data.</text>
</comment>
<dbReference type="CDD" id="cd02215">
    <property type="entry name" value="cupin_QDO_N_C"/>
    <property type="match status" value="1"/>
</dbReference>
<sequence length="167" mass="18109">MSKSTAKPFVRDTAAAGDSYHMFGMLTELRATGEETDGLVGLTEQVGNRGVMTPLHVHHADDELFYVLDGAVTYYIDGDHYEATPGTVVYGPKGVPHAFRIDEDGTRVLDVRAAGGERFFRDVGTPVEERELPASPAPTEEEQERLGAVSEAYSLEILGPPPFDDAP</sequence>
<dbReference type="Proteomes" id="UP001597187">
    <property type="component" value="Unassembled WGS sequence"/>
</dbReference>
<dbReference type="InterPro" id="IPR013096">
    <property type="entry name" value="Cupin_2"/>
</dbReference>
<name>A0ABD6AS57_9EURY</name>
<organism evidence="3 4">
    <name type="scientific">Halomarina rubra</name>
    <dbReference type="NCBI Taxonomy" id="2071873"/>
    <lineage>
        <taxon>Archaea</taxon>
        <taxon>Methanobacteriati</taxon>
        <taxon>Methanobacteriota</taxon>
        <taxon>Stenosarchaea group</taxon>
        <taxon>Halobacteria</taxon>
        <taxon>Halobacteriales</taxon>
        <taxon>Natronomonadaceae</taxon>
        <taxon>Halomarina</taxon>
    </lineage>
</organism>
<dbReference type="PANTHER" id="PTHR36440">
    <property type="entry name" value="PUTATIVE (AFU_ORTHOLOGUE AFUA_8G07350)-RELATED"/>
    <property type="match status" value="1"/>
</dbReference>
<dbReference type="InterPro" id="IPR053146">
    <property type="entry name" value="QDO-like"/>
</dbReference>
<dbReference type="PANTHER" id="PTHR36440:SF1">
    <property type="entry name" value="PUTATIVE (AFU_ORTHOLOGUE AFUA_8G07350)-RELATED"/>
    <property type="match status" value="1"/>
</dbReference>
<feature type="region of interest" description="Disordered" evidence="1">
    <location>
        <begin position="124"/>
        <end position="146"/>
    </location>
</feature>
<evidence type="ECO:0000259" key="2">
    <source>
        <dbReference type="Pfam" id="PF07883"/>
    </source>
</evidence>
<feature type="domain" description="Cupin type-2" evidence="2">
    <location>
        <begin position="52"/>
        <end position="105"/>
    </location>
</feature>
<protein>
    <submittedName>
        <fullName evidence="3">Quercetin 2,3-dioxygenase</fullName>
    </submittedName>
</protein>
<dbReference type="RefSeq" id="WP_250872089.1">
    <property type="nucleotide sequence ID" value="NZ_JALXFV010000002.1"/>
</dbReference>